<sequence>MYVINHEEVVEPSTAKIFKKKPYHPCLEIEDDPIEDYELLVEGLKSCVDLASVGQPRGADRISSTTKELLVKRRKLELDRNATHLAWLISNNSCKRALREDLHWCRQKKLLDAAKKDLA</sequence>
<proteinExistence type="predicted"/>
<reference evidence="1" key="1">
    <citation type="submission" date="2021-06" db="EMBL/GenBank/DDBJ databases">
        <title>Parelaphostrongylus tenuis whole genome reference sequence.</title>
        <authorList>
            <person name="Garwood T.J."/>
            <person name="Larsen P.A."/>
            <person name="Fountain-Jones N.M."/>
            <person name="Garbe J.R."/>
            <person name="Macchietto M.G."/>
            <person name="Kania S.A."/>
            <person name="Gerhold R.W."/>
            <person name="Richards J.E."/>
            <person name="Wolf T.M."/>
        </authorList>
    </citation>
    <scope>NUCLEOTIDE SEQUENCE</scope>
    <source>
        <strain evidence="1">MNPRO001-30</strain>
        <tissue evidence="1">Meninges</tissue>
    </source>
</reference>
<organism evidence="1 2">
    <name type="scientific">Parelaphostrongylus tenuis</name>
    <name type="common">Meningeal worm</name>
    <dbReference type="NCBI Taxonomy" id="148309"/>
    <lineage>
        <taxon>Eukaryota</taxon>
        <taxon>Metazoa</taxon>
        <taxon>Ecdysozoa</taxon>
        <taxon>Nematoda</taxon>
        <taxon>Chromadorea</taxon>
        <taxon>Rhabditida</taxon>
        <taxon>Rhabditina</taxon>
        <taxon>Rhabditomorpha</taxon>
        <taxon>Strongyloidea</taxon>
        <taxon>Metastrongylidae</taxon>
        <taxon>Parelaphostrongylus</taxon>
    </lineage>
</organism>
<accession>A0AAD5MYE6</accession>
<name>A0AAD5MYE6_PARTN</name>
<evidence type="ECO:0000313" key="1">
    <source>
        <dbReference type="EMBL" id="KAJ1364443.1"/>
    </source>
</evidence>
<dbReference type="Proteomes" id="UP001196413">
    <property type="component" value="Unassembled WGS sequence"/>
</dbReference>
<dbReference type="AlphaFoldDB" id="A0AAD5MYE6"/>
<comment type="caution">
    <text evidence="1">The sequence shown here is derived from an EMBL/GenBank/DDBJ whole genome shotgun (WGS) entry which is preliminary data.</text>
</comment>
<gene>
    <name evidence="1" type="ORF">KIN20_024543</name>
</gene>
<keyword evidence="2" id="KW-1185">Reference proteome</keyword>
<evidence type="ECO:0000313" key="2">
    <source>
        <dbReference type="Proteomes" id="UP001196413"/>
    </source>
</evidence>
<dbReference type="EMBL" id="JAHQIW010004978">
    <property type="protein sequence ID" value="KAJ1364443.1"/>
    <property type="molecule type" value="Genomic_DNA"/>
</dbReference>
<protein>
    <submittedName>
        <fullName evidence="1">Uncharacterized protein</fullName>
    </submittedName>
</protein>